<feature type="compositionally biased region" description="Low complexity" evidence="8">
    <location>
        <begin position="703"/>
        <end position="721"/>
    </location>
</feature>
<evidence type="ECO:0000256" key="1">
    <source>
        <dbReference type="ARBA" id="ARBA00004442"/>
    </source>
</evidence>
<dbReference type="Gene3D" id="1.20.1600.10">
    <property type="entry name" value="Outer membrane efflux proteins (OEP)"/>
    <property type="match status" value="1"/>
</dbReference>
<evidence type="ECO:0000256" key="7">
    <source>
        <dbReference type="ARBA" id="ARBA00023237"/>
    </source>
</evidence>
<comment type="similarity">
    <text evidence="2">Belongs to the outer membrane factor (OMF) (TC 1.B.17) family.</text>
</comment>
<comment type="subcellular location">
    <subcellularLocation>
        <location evidence="1">Cell outer membrane</location>
    </subcellularLocation>
</comment>
<dbReference type="GO" id="GO:0015288">
    <property type="term" value="F:porin activity"/>
    <property type="evidence" value="ECO:0007669"/>
    <property type="project" value="TreeGrafter"/>
</dbReference>
<feature type="region of interest" description="Disordered" evidence="8">
    <location>
        <begin position="60"/>
        <end position="83"/>
    </location>
</feature>
<evidence type="ECO:0000313" key="10">
    <source>
        <dbReference type="Proteomes" id="UP000253606"/>
    </source>
</evidence>
<feature type="compositionally biased region" description="Gly residues" evidence="8">
    <location>
        <begin position="190"/>
        <end position="205"/>
    </location>
</feature>
<dbReference type="GO" id="GO:0009279">
    <property type="term" value="C:cell outer membrane"/>
    <property type="evidence" value="ECO:0007669"/>
    <property type="project" value="UniProtKB-SubCell"/>
</dbReference>
<dbReference type="GO" id="GO:0015562">
    <property type="term" value="F:efflux transmembrane transporter activity"/>
    <property type="evidence" value="ECO:0007669"/>
    <property type="project" value="InterPro"/>
</dbReference>
<keyword evidence="10" id="KW-1185">Reference proteome</keyword>
<dbReference type="Pfam" id="PF02321">
    <property type="entry name" value="OEP"/>
    <property type="match status" value="1"/>
</dbReference>
<dbReference type="InterPro" id="IPR051906">
    <property type="entry name" value="TolC-like"/>
</dbReference>
<dbReference type="AlphaFoldDB" id="A0A2Z5G5C5"/>
<dbReference type="GO" id="GO:1990281">
    <property type="term" value="C:efflux pump complex"/>
    <property type="evidence" value="ECO:0007669"/>
    <property type="project" value="TreeGrafter"/>
</dbReference>
<dbReference type="EMBL" id="CP030840">
    <property type="protein sequence ID" value="AXC14433.1"/>
    <property type="molecule type" value="Genomic_DNA"/>
</dbReference>
<dbReference type="RefSeq" id="WP_114209212.1">
    <property type="nucleotide sequence ID" value="NZ_CP030840.1"/>
</dbReference>
<protein>
    <submittedName>
        <fullName evidence="9">Outer membrane protein</fullName>
    </submittedName>
</protein>
<evidence type="ECO:0000313" key="9">
    <source>
        <dbReference type="EMBL" id="AXC14433.1"/>
    </source>
</evidence>
<keyword evidence="6" id="KW-0472">Membrane</keyword>
<dbReference type="KEGG" id="abas:ACPOL_5179"/>
<keyword evidence="5" id="KW-0812">Transmembrane</keyword>
<evidence type="ECO:0000256" key="2">
    <source>
        <dbReference type="ARBA" id="ARBA00007613"/>
    </source>
</evidence>
<gene>
    <name evidence="9" type="ORF">ACPOL_5179</name>
</gene>
<dbReference type="PANTHER" id="PTHR30026:SF23">
    <property type="entry name" value="TO APRF-PUTATIVE OUTER MEMBRANE EFFLUX PROTEIN OR SECRETED ALKALINE PHOSPHATASE-RELATED"/>
    <property type="match status" value="1"/>
</dbReference>
<proteinExistence type="inferred from homology"/>
<keyword evidence="3" id="KW-0813">Transport</keyword>
<feature type="region of interest" description="Disordered" evidence="8">
    <location>
        <begin position="185"/>
        <end position="205"/>
    </location>
</feature>
<evidence type="ECO:0000256" key="3">
    <source>
        <dbReference type="ARBA" id="ARBA00022448"/>
    </source>
</evidence>
<evidence type="ECO:0000256" key="5">
    <source>
        <dbReference type="ARBA" id="ARBA00022692"/>
    </source>
</evidence>
<reference evidence="9 10" key="1">
    <citation type="journal article" date="2018" name="Front. Microbiol.">
        <title>Hydrolytic Capabilities as a Key to Environmental Success: Chitinolytic and Cellulolytic Acidobacteria From Acidic Sub-arctic Soils and Boreal Peatlands.</title>
        <authorList>
            <person name="Belova S.E."/>
            <person name="Ravin N.V."/>
            <person name="Pankratov T.A."/>
            <person name="Rakitin A.L."/>
            <person name="Ivanova A.A."/>
            <person name="Beletsky A.V."/>
            <person name="Mardanov A.V."/>
            <person name="Sinninghe Damste J.S."/>
            <person name="Dedysh S.N."/>
        </authorList>
    </citation>
    <scope>NUCLEOTIDE SEQUENCE [LARGE SCALE GENOMIC DNA]</scope>
    <source>
        <strain evidence="9 10">SBC82</strain>
    </source>
</reference>
<dbReference type="SUPFAM" id="SSF56954">
    <property type="entry name" value="Outer membrane efflux proteins (OEP)"/>
    <property type="match status" value="1"/>
</dbReference>
<name>A0A2Z5G5C5_9BACT</name>
<evidence type="ECO:0000256" key="6">
    <source>
        <dbReference type="ARBA" id="ARBA00023136"/>
    </source>
</evidence>
<feature type="region of interest" description="Disordered" evidence="8">
    <location>
        <begin position="703"/>
        <end position="750"/>
    </location>
</feature>
<keyword evidence="4" id="KW-1134">Transmembrane beta strand</keyword>
<accession>A0A2Z5G5C5</accession>
<feature type="compositionally biased region" description="Pro residues" evidence="8">
    <location>
        <begin position="722"/>
        <end position="750"/>
    </location>
</feature>
<organism evidence="9 10">
    <name type="scientific">Acidisarcina polymorpha</name>
    <dbReference type="NCBI Taxonomy" id="2211140"/>
    <lineage>
        <taxon>Bacteria</taxon>
        <taxon>Pseudomonadati</taxon>
        <taxon>Acidobacteriota</taxon>
        <taxon>Terriglobia</taxon>
        <taxon>Terriglobales</taxon>
        <taxon>Acidobacteriaceae</taxon>
        <taxon>Acidisarcina</taxon>
    </lineage>
</organism>
<keyword evidence="7" id="KW-0998">Cell outer membrane</keyword>
<evidence type="ECO:0000256" key="8">
    <source>
        <dbReference type="SAM" id="MobiDB-lite"/>
    </source>
</evidence>
<dbReference type="Proteomes" id="UP000253606">
    <property type="component" value="Chromosome"/>
</dbReference>
<dbReference type="PANTHER" id="PTHR30026">
    <property type="entry name" value="OUTER MEMBRANE PROTEIN TOLC"/>
    <property type="match status" value="1"/>
</dbReference>
<sequence length="750" mass="80979">MDFLFEFRGRRQSVPSGTIKSVPRSLRSHLSAGCLQAYAAIACLFLSTVPQLAIAQQSAPTDSAQAVPPSPSNARGSMTDLHPTSRDFRVPKRYWRNPFAIYTPTQVDPAVTMNSPRLEDLAKGGKIYLSLSDAVVLALENNYDIAIQRYNIDIADTDILRSKSGAALLGAPSGLVQNTIGTTNQLLQQSGGGPGGSTTAAGGAGAGASGLTLTTNGLGPVPEILDPVLTGNVQLERQTTPQTSSFTGPVVTTNTNTYDFQYNQAWISGTALTVGFNNNRITTNQAFTNYSPALNSNFTAQLTQHLLNGFGPGINARFIIQAKNDRRITDAGFRQQILYTVNQVENIYWGLVSAYEDVQSKQRALEQSKQLASDNRKQLQIGTLAPLDVVQSDSNVASDQQALVNSQSALEYQQLVIKQAIARNLSDPGLAAAPVIPTDRVSILETPEERMSVEDLVKQADANRPDIQQAILALKNDEITLRAEKNGLLPQVDLYAFYGASGVGGQPGPNCTILDPTTFQSLPCSAATTPTIDYSHVFQNLFNNSGPNKGVGVNLNVPLRNRRAQSEQARSVLEYRQAELQLQQIYLKVRMQVINGQFALTNDRAQVESAQAAADYNRQSLDSEQKKYRLGASTTANVLLQQRNLSNAENNLITARATYAKDRAALTQILADTLDRYGISLEDAVTGNVKQIPVIPGLEPAKAQPEVQVPGQQEQLQKQEAAPPPAAAPAMPQQPPPHPEQTPPPPPQPQ</sequence>
<dbReference type="OrthoDB" id="102194at2"/>
<evidence type="ECO:0000256" key="4">
    <source>
        <dbReference type="ARBA" id="ARBA00022452"/>
    </source>
</evidence>
<dbReference type="InterPro" id="IPR003423">
    <property type="entry name" value="OMP_efflux"/>
</dbReference>